<dbReference type="PANTHER" id="PTHR19328:SF75">
    <property type="entry name" value="ALDOSE SUGAR DEHYDROGENASE YLII"/>
    <property type="match status" value="1"/>
</dbReference>
<reference evidence="4" key="1">
    <citation type="journal article" date="2019" name="Int. J. Syst. Evol. Microbiol.">
        <title>The Global Catalogue of Microorganisms (GCM) 10K type strain sequencing project: providing services to taxonomists for standard genome sequencing and annotation.</title>
        <authorList>
            <consortium name="The Broad Institute Genomics Platform"/>
            <consortium name="The Broad Institute Genome Sequencing Center for Infectious Disease"/>
            <person name="Wu L."/>
            <person name="Ma J."/>
        </authorList>
    </citation>
    <scope>NUCLEOTIDE SEQUENCE [LARGE SCALE GENOMIC DNA]</scope>
    <source>
        <strain evidence="4">CCUG 61948</strain>
    </source>
</reference>
<dbReference type="InterPro" id="IPR011041">
    <property type="entry name" value="Quinoprot_gluc/sorb_DH_b-prop"/>
</dbReference>
<dbReference type="Proteomes" id="UP001597012">
    <property type="component" value="Unassembled WGS sequence"/>
</dbReference>
<name>A0ABW3B5F7_9FLAO</name>
<dbReference type="PANTHER" id="PTHR19328">
    <property type="entry name" value="HEDGEHOG-INTERACTING PROTEIN"/>
    <property type="match status" value="1"/>
</dbReference>
<evidence type="ECO:0000259" key="2">
    <source>
        <dbReference type="Pfam" id="PF07995"/>
    </source>
</evidence>
<proteinExistence type="predicted"/>
<keyword evidence="1" id="KW-0732">Signal</keyword>
<evidence type="ECO:0000256" key="1">
    <source>
        <dbReference type="SAM" id="SignalP"/>
    </source>
</evidence>
<comment type="caution">
    <text evidence="3">The sequence shown here is derived from an EMBL/GenBank/DDBJ whole genome shotgun (WGS) entry which is preliminary data.</text>
</comment>
<evidence type="ECO:0000313" key="3">
    <source>
        <dbReference type="EMBL" id="MFD0798557.1"/>
    </source>
</evidence>
<keyword evidence="3" id="KW-0560">Oxidoreductase</keyword>
<dbReference type="InterPro" id="IPR012938">
    <property type="entry name" value="Glc/Sorbosone_DH"/>
</dbReference>
<dbReference type="EC" id="1.1.5.-" evidence="3"/>
<dbReference type="Gene3D" id="2.120.10.30">
    <property type="entry name" value="TolB, C-terminal domain"/>
    <property type="match status" value="1"/>
</dbReference>
<dbReference type="RefSeq" id="WP_379935381.1">
    <property type="nucleotide sequence ID" value="NZ_JBHTHY010000012.1"/>
</dbReference>
<accession>A0ABW3B5F7</accession>
<dbReference type="GO" id="GO:0016491">
    <property type="term" value="F:oxidoreductase activity"/>
    <property type="evidence" value="ECO:0007669"/>
    <property type="project" value="UniProtKB-KW"/>
</dbReference>
<feature type="domain" description="Glucose/Sorbosone dehydrogenase" evidence="2">
    <location>
        <begin position="44"/>
        <end position="363"/>
    </location>
</feature>
<dbReference type="EMBL" id="JBHTHY010000012">
    <property type="protein sequence ID" value="MFD0798557.1"/>
    <property type="molecule type" value="Genomic_DNA"/>
</dbReference>
<evidence type="ECO:0000313" key="4">
    <source>
        <dbReference type="Proteomes" id="UP001597012"/>
    </source>
</evidence>
<sequence length="374" mass="41370">MKNSMLSLCLFVVMLNSSCAQDPENKAVSASVIPFTAELFVDELQIPWGFAFLPDNSLLITEKSGKLIHFSNGKKSIISNTPEVYQRGQGGLLDVVVHPKYAENGWIYISYSSEDGDEKGGNTTLMRAKLKDNALVENEILYKAGPNTTKGQHFGSRIAFDNEGYLYFSVGDRGARDENPQDITRDGGKIYRLMDDGTVPKDNPFVGENGAKTAIYSYGHRNPQGLIKHPETGKIWDHEHGPRGGDEINIIKKGANFGWPIITYGINYSGTAITDKTQMEGMEQPIHYWVPSIAPSGMAFVTSDNYGDWKGSLLVGSLAFQYLERLIMDGNKVLSREKLMEGEGRVRDVREGPDGLIYVAVEGKGIYKLVPKNN</sequence>
<dbReference type="SUPFAM" id="SSF50952">
    <property type="entry name" value="Soluble quinoprotein glucose dehydrogenase"/>
    <property type="match status" value="1"/>
</dbReference>
<dbReference type="Pfam" id="PF07995">
    <property type="entry name" value="GSDH"/>
    <property type="match status" value="1"/>
</dbReference>
<feature type="chain" id="PRO_5046872594" evidence="1">
    <location>
        <begin position="21"/>
        <end position="374"/>
    </location>
</feature>
<organism evidence="3 4">
    <name type="scientific">Maribacter chungangensis</name>
    <dbReference type="NCBI Taxonomy" id="1069117"/>
    <lineage>
        <taxon>Bacteria</taxon>
        <taxon>Pseudomonadati</taxon>
        <taxon>Bacteroidota</taxon>
        <taxon>Flavobacteriia</taxon>
        <taxon>Flavobacteriales</taxon>
        <taxon>Flavobacteriaceae</taxon>
        <taxon>Maribacter</taxon>
    </lineage>
</organism>
<keyword evidence="4" id="KW-1185">Reference proteome</keyword>
<dbReference type="InterPro" id="IPR011042">
    <property type="entry name" value="6-blade_b-propeller_TolB-like"/>
</dbReference>
<protein>
    <submittedName>
        <fullName evidence="3">PQQ-dependent sugar dehydrogenase</fullName>
        <ecNumber evidence="3">1.1.5.-</ecNumber>
    </submittedName>
</protein>
<feature type="signal peptide" evidence="1">
    <location>
        <begin position="1"/>
        <end position="20"/>
    </location>
</feature>
<gene>
    <name evidence="3" type="ORF">ACFQZJ_13880</name>
</gene>